<dbReference type="InterPro" id="IPR027417">
    <property type="entry name" value="P-loop_NTPase"/>
</dbReference>
<gene>
    <name evidence="3" type="ORF">AWR27_02565</name>
</gene>
<dbReference type="KEGG" id="smon:AWR27_02565"/>
<dbReference type="InterPro" id="IPR022532">
    <property type="entry name" value="DUF3696"/>
</dbReference>
<dbReference type="SUPFAM" id="SSF52540">
    <property type="entry name" value="P-loop containing nucleoside triphosphate hydrolases"/>
    <property type="match status" value="1"/>
</dbReference>
<evidence type="ECO:0000259" key="2">
    <source>
        <dbReference type="Pfam" id="PF13304"/>
    </source>
</evidence>
<dbReference type="PANTHER" id="PTHR43581:SF2">
    <property type="entry name" value="EXCINUCLEASE ATPASE SUBUNIT"/>
    <property type="match status" value="1"/>
</dbReference>
<dbReference type="OrthoDB" id="9792800at2"/>
<dbReference type="AlphaFoldDB" id="A0A1P9WSH8"/>
<dbReference type="STRING" id="1178516.AWR27_02565"/>
<dbReference type="InterPro" id="IPR051396">
    <property type="entry name" value="Bact_Antivir_Def_Nuclease"/>
</dbReference>
<evidence type="ECO:0000313" key="4">
    <source>
        <dbReference type="Proteomes" id="UP000187941"/>
    </source>
</evidence>
<dbReference type="PIRSF" id="PIRSF034888">
    <property type="entry name" value="P-loop_UCP034888"/>
    <property type="match status" value="1"/>
</dbReference>
<evidence type="ECO:0000259" key="1">
    <source>
        <dbReference type="Pfam" id="PF12476"/>
    </source>
</evidence>
<dbReference type="Pfam" id="PF13304">
    <property type="entry name" value="AAA_21"/>
    <property type="match status" value="1"/>
</dbReference>
<dbReference type="Pfam" id="PF12476">
    <property type="entry name" value="DUF3696"/>
    <property type="match status" value="1"/>
</dbReference>
<dbReference type="EMBL" id="CP014263">
    <property type="protein sequence ID" value="AQG78317.1"/>
    <property type="molecule type" value="Genomic_DNA"/>
</dbReference>
<dbReference type="GO" id="GO:0016887">
    <property type="term" value="F:ATP hydrolysis activity"/>
    <property type="evidence" value="ECO:0007669"/>
    <property type="project" value="InterPro"/>
</dbReference>
<keyword evidence="4" id="KW-1185">Reference proteome</keyword>
<feature type="domain" description="DUF3696" evidence="1">
    <location>
        <begin position="316"/>
        <end position="368"/>
    </location>
</feature>
<accession>A0A1P9WSH8</accession>
<name>A0A1P9WSH8_9BACT</name>
<reference evidence="3 4" key="1">
    <citation type="submission" date="2016-01" db="EMBL/GenBank/DDBJ databases">
        <authorList>
            <person name="Oliw E.H."/>
        </authorList>
    </citation>
    <scope>NUCLEOTIDE SEQUENCE [LARGE SCALE GENOMIC DNA]</scope>
    <source>
        <strain evidence="3 4">DY10</strain>
    </source>
</reference>
<sequence>MITRLIIENFKAFQYAELNFTELNLLTGINGVGKSSIIQALLLLRQSQYTSVGEPFAGLMLNGPLVTIGLGRDAQNANADSEYVNFELQFESYTDTLNAQFEFIAESDFLPYASGSHEGNVGDQPLFVESRFQYLNAERKSPSVIFPTSNYQVQQLRSVGKYGEFAVHFLAQYQREPVVLASARIAQTNTLIDEVDAWFQRISAGTRLTTTYRSDLNVATLTYRFEAGENVTPDFTPVNVGFGFTYVLPIIVAVLAARPGDLLLIENPESHLHPQGQAQLGALLACAAADGVQLIVETHSDHLLNGVRVSVKEKNIKPEQVSVYYFERDPDADEHVTEIIQPTIDANGRLSQQPRGFFDEYARQLDRLLQ</sequence>
<protein>
    <recommendedName>
        <fullName evidence="5">ATPase</fullName>
    </recommendedName>
</protein>
<proteinExistence type="predicted"/>
<dbReference type="PANTHER" id="PTHR43581">
    <property type="entry name" value="ATP/GTP PHOSPHATASE"/>
    <property type="match status" value="1"/>
</dbReference>
<dbReference type="Gene3D" id="3.40.50.300">
    <property type="entry name" value="P-loop containing nucleotide triphosphate hydrolases"/>
    <property type="match status" value="2"/>
</dbReference>
<evidence type="ECO:0008006" key="5">
    <source>
        <dbReference type="Google" id="ProtNLM"/>
    </source>
</evidence>
<evidence type="ECO:0000313" key="3">
    <source>
        <dbReference type="EMBL" id="AQG78317.1"/>
    </source>
</evidence>
<dbReference type="InterPro" id="IPR003959">
    <property type="entry name" value="ATPase_AAA_core"/>
</dbReference>
<dbReference type="GO" id="GO:0005524">
    <property type="term" value="F:ATP binding"/>
    <property type="evidence" value="ECO:0007669"/>
    <property type="project" value="InterPro"/>
</dbReference>
<organism evidence="3 4">
    <name type="scientific">Spirosoma montaniterrae</name>
    <dbReference type="NCBI Taxonomy" id="1178516"/>
    <lineage>
        <taxon>Bacteria</taxon>
        <taxon>Pseudomonadati</taxon>
        <taxon>Bacteroidota</taxon>
        <taxon>Cytophagia</taxon>
        <taxon>Cytophagales</taxon>
        <taxon>Cytophagaceae</taxon>
        <taxon>Spirosoma</taxon>
    </lineage>
</organism>
<dbReference type="RefSeq" id="WP_077129755.1">
    <property type="nucleotide sequence ID" value="NZ_CP014263.1"/>
</dbReference>
<dbReference type="InterPro" id="IPR014592">
    <property type="entry name" value="P-loop_UCP034888"/>
</dbReference>
<dbReference type="Proteomes" id="UP000187941">
    <property type="component" value="Chromosome"/>
</dbReference>
<feature type="domain" description="ATPase AAA-type core" evidence="2">
    <location>
        <begin position="23"/>
        <end position="305"/>
    </location>
</feature>